<keyword evidence="3" id="KW-1185">Reference proteome</keyword>
<gene>
    <name evidence="2" type="ORF">EV420DRAFT_1064733</name>
</gene>
<feature type="region of interest" description="Disordered" evidence="1">
    <location>
        <begin position="24"/>
        <end position="79"/>
    </location>
</feature>
<dbReference type="GeneID" id="85349149"/>
<dbReference type="EMBL" id="JAUEPS010000060">
    <property type="protein sequence ID" value="KAK0443072.1"/>
    <property type="molecule type" value="Genomic_DNA"/>
</dbReference>
<evidence type="ECO:0000313" key="3">
    <source>
        <dbReference type="Proteomes" id="UP001175211"/>
    </source>
</evidence>
<name>A0AA39MQP4_ARMTA</name>
<dbReference type="AlphaFoldDB" id="A0AA39MQP4"/>
<protein>
    <submittedName>
        <fullName evidence="2">Uncharacterized protein</fullName>
    </submittedName>
</protein>
<feature type="compositionally biased region" description="Basic residues" evidence="1">
    <location>
        <begin position="40"/>
        <end position="60"/>
    </location>
</feature>
<accession>A0AA39MQP4</accession>
<evidence type="ECO:0000256" key="1">
    <source>
        <dbReference type="SAM" id="MobiDB-lite"/>
    </source>
</evidence>
<proteinExistence type="predicted"/>
<feature type="region of interest" description="Disordered" evidence="1">
    <location>
        <begin position="234"/>
        <end position="352"/>
    </location>
</feature>
<reference evidence="2" key="1">
    <citation type="submission" date="2023-06" db="EMBL/GenBank/DDBJ databases">
        <authorList>
            <consortium name="Lawrence Berkeley National Laboratory"/>
            <person name="Ahrendt S."/>
            <person name="Sahu N."/>
            <person name="Indic B."/>
            <person name="Wong-Bajracharya J."/>
            <person name="Merenyi Z."/>
            <person name="Ke H.-M."/>
            <person name="Monk M."/>
            <person name="Kocsube S."/>
            <person name="Drula E."/>
            <person name="Lipzen A."/>
            <person name="Balint B."/>
            <person name="Henrissat B."/>
            <person name="Andreopoulos B."/>
            <person name="Martin F.M."/>
            <person name="Harder C.B."/>
            <person name="Rigling D."/>
            <person name="Ford K.L."/>
            <person name="Foster G.D."/>
            <person name="Pangilinan J."/>
            <person name="Papanicolaou A."/>
            <person name="Barry K."/>
            <person name="LaButti K."/>
            <person name="Viragh M."/>
            <person name="Koriabine M."/>
            <person name="Yan M."/>
            <person name="Riley R."/>
            <person name="Champramary S."/>
            <person name="Plett K.L."/>
            <person name="Tsai I.J."/>
            <person name="Slot J."/>
            <person name="Sipos G."/>
            <person name="Plett J."/>
            <person name="Nagy L.G."/>
            <person name="Grigoriev I.V."/>
        </authorList>
    </citation>
    <scope>NUCLEOTIDE SEQUENCE</scope>
    <source>
        <strain evidence="2">CCBAS 213</strain>
    </source>
</reference>
<feature type="compositionally biased region" description="Polar residues" evidence="1">
    <location>
        <begin position="117"/>
        <end position="134"/>
    </location>
</feature>
<dbReference type="Proteomes" id="UP001175211">
    <property type="component" value="Unassembled WGS sequence"/>
</dbReference>
<feature type="compositionally biased region" description="Acidic residues" evidence="1">
    <location>
        <begin position="337"/>
        <end position="352"/>
    </location>
</feature>
<evidence type="ECO:0000313" key="2">
    <source>
        <dbReference type="EMBL" id="KAK0443072.1"/>
    </source>
</evidence>
<organism evidence="2 3">
    <name type="scientific">Armillaria tabescens</name>
    <name type="common">Ringless honey mushroom</name>
    <name type="synonym">Agaricus tabescens</name>
    <dbReference type="NCBI Taxonomy" id="1929756"/>
    <lineage>
        <taxon>Eukaryota</taxon>
        <taxon>Fungi</taxon>
        <taxon>Dikarya</taxon>
        <taxon>Basidiomycota</taxon>
        <taxon>Agaricomycotina</taxon>
        <taxon>Agaricomycetes</taxon>
        <taxon>Agaricomycetidae</taxon>
        <taxon>Agaricales</taxon>
        <taxon>Marasmiineae</taxon>
        <taxon>Physalacriaceae</taxon>
        <taxon>Desarmillaria</taxon>
    </lineage>
</organism>
<feature type="compositionally biased region" description="Basic and acidic residues" evidence="1">
    <location>
        <begin position="327"/>
        <end position="336"/>
    </location>
</feature>
<comment type="caution">
    <text evidence="2">The sequence shown here is derived from an EMBL/GenBank/DDBJ whole genome shotgun (WGS) entry which is preliminary data.</text>
</comment>
<feature type="region of interest" description="Disordered" evidence="1">
    <location>
        <begin position="111"/>
        <end position="134"/>
    </location>
</feature>
<sequence length="352" mass="38640">MPVQTRSDATRTLAEAYQGLRRSSRIGPHIDSRFYEPRTRKFNSSRRKRKRFLKPIKVTKKVKDEGDDDPSSTPSSSVPSAKRLFFSSLASAASLGPVSAGKEAIIPASEAGPKNVANRQSIQSTSSRNPILARSSTQVIRNNLAGAQSMEQDAPVFEEAFQTLNLFERRQSRNKMAHNTDKGKMKNMRVSLDAKREKPRKRVRARSQSVIAMQLGMGLGPFPRTPTGSRQNTPALADLFAGPPTRENTPVLGPVAGPSTQPGALDWRELTPDVPTRENTPQSFHAGPIAGPSMHDGALQDWKELTPVPTRQNTPQVEAGPSAPPGSREKPFKLDLIEEEPMDIDVEFDSSK</sequence>
<dbReference type="RefSeq" id="XP_060324566.1">
    <property type="nucleotide sequence ID" value="XM_060465601.1"/>
</dbReference>
<feature type="compositionally biased region" description="Basic and acidic residues" evidence="1">
    <location>
        <begin position="28"/>
        <end position="39"/>
    </location>
</feature>